<reference evidence="2" key="2">
    <citation type="journal article" date="2014" name="BMC Genomics">
        <title>A genomic perspective to assessing quality of mass-reared SIT flies used in Mediterranean fruit fly (Ceratitis capitata) eradication in California.</title>
        <authorList>
            <person name="Calla B."/>
            <person name="Hall B."/>
            <person name="Hou S."/>
            <person name="Geib S.M."/>
        </authorList>
    </citation>
    <scope>NUCLEOTIDE SEQUENCE</scope>
</reference>
<dbReference type="AlphaFoldDB" id="W8BI26"/>
<keyword evidence="1" id="KW-1133">Transmembrane helix</keyword>
<reference evidence="2" key="1">
    <citation type="submission" date="2013-07" db="EMBL/GenBank/DDBJ databases">
        <authorList>
            <person name="Geib S."/>
        </authorList>
    </citation>
    <scope>NUCLEOTIDE SEQUENCE</scope>
</reference>
<feature type="transmembrane region" description="Helical" evidence="1">
    <location>
        <begin position="55"/>
        <end position="84"/>
    </location>
</feature>
<feature type="transmembrane region" description="Helical" evidence="1">
    <location>
        <begin position="96"/>
        <end position="120"/>
    </location>
</feature>
<accession>W8BI26</accession>
<feature type="transmembrane region" description="Helical" evidence="1">
    <location>
        <begin position="361"/>
        <end position="386"/>
    </location>
</feature>
<dbReference type="EMBL" id="GAMC01009966">
    <property type="protein sequence ID" value="JAB96589.1"/>
    <property type="molecule type" value="mRNA"/>
</dbReference>
<evidence type="ECO:0000313" key="2">
    <source>
        <dbReference type="EMBL" id="JAB96588.1"/>
    </source>
</evidence>
<dbReference type="EMBL" id="GAMC01009967">
    <property type="protein sequence ID" value="JAB96588.1"/>
    <property type="molecule type" value="mRNA"/>
</dbReference>
<feature type="transmembrane region" description="Helical" evidence="1">
    <location>
        <begin position="328"/>
        <end position="354"/>
    </location>
</feature>
<protein>
    <recommendedName>
        <fullName evidence="3">Prominin-like protein</fullName>
    </recommendedName>
</protein>
<keyword evidence="1" id="KW-0812">Transmembrane</keyword>
<organism evidence="2">
    <name type="scientific">Ceratitis capitata</name>
    <name type="common">Mediterranean fruit fly</name>
    <name type="synonym">Tephritis capitata</name>
    <dbReference type="NCBI Taxonomy" id="7213"/>
    <lineage>
        <taxon>Eukaryota</taxon>
        <taxon>Metazoa</taxon>
        <taxon>Ecdysozoa</taxon>
        <taxon>Arthropoda</taxon>
        <taxon>Hexapoda</taxon>
        <taxon>Insecta</taxon>
        <taxon>Pterygota</taxon>
        <taxon>Neoptera</taxon>
        <taxon>Endopterygota</taxon>
        <taxon>Diptera</taxon>
        <taxon>Brachycera</taxon>
        <taxon>Muscomorpha</taxon>
        <taxon>Tephritoidea</taxon>
        <taxon>Tephritidae</taxon>
        <taxon>Ceratitis</taxon>
        <taxon>Ceratitis</taxon>
    </lineage>
</organism>
<proteinExistence type="evidence at transcript level"/>
<evidence type="ECO:0008006" key="3">
    <source>
        <dbReference type="Google" id="ProtNLM"/>
    </source>
</evidence>
<sequence>MPSKAYECAEKPAVKKLTQLFLDTFGTAKIPEGYWEGNEYGPKTKEFDFGELFNIFPILIVLAVLCALVIVLAITFLAFYTFFGKSEHQTCRKKRMFSLILIALLLLSLLLSIFALYIVLKNILSLKKIYKKPNDALDSRIIVYKKVVNDILFHDLKKLRDTTISNCRNSVFMKDPYPEASKLRRIAKGRGALFDDYIKYNIEPLFDNTLMYDDALRMFARNYSAYVGCSRTGKIFVERSDSMNYAYHIFSIQEWGYLYYSAKYISILMKIFVQTSPTDETMPRVCNEINRHFDKLEKAATTEAIVIEDNLKELSWNRDAEIIGSGTFGLVLCIFAILIFAVFLIILLCTFFMLRKTMIKPLIFIFVALTLLFILIGIITFFYFVYGVIEYNEMCRGKENHTISDNFANKILKNCKGDENIYTFLDRGDPTFAENSTITTNCTNVCVKKLFEVIPEHKNQALRLPYNKYCYFRPVSRGWLKNIELSREEFKGMAGYLEDKVRMDNSLAAGITNRFNGTSCMINLANKLLAYQPLPPDRKDYMRCNRGHKTASDFIKELEEAYARINDNCKDAYRFCELFEEQDLVKINGDINEFKRRIEEKLFTDLGTCNDVIPSLTVKEKEFCECETYILNGIWVGCLFFLISLLIPLFLLPCLIYLLKICEDQDLWSRRDAHGKEGSTESVRSIMLPPIGLPRDVIDSIEASPNPRITYMRKKMN</sequence>
<feature type="transmembrane region" description="Helical" evidence="1">
    <location>
        <begin position="634"/>
        <end position="659"/>
    </location>
</feature>
<name>W8BI26_CERCA</name>
<keyword evidence="1" id="KW-0472">Membrane</keyword>
<evidence type="ECO:0000256" key="1">
    <source>
        <dbReference type="SAM" id="Phobius"/>
    </source>
</evidence>
<dbReference type="OrthoDB" id="7993997at2759"/>